<dbReference type="Gene3D" id="3.30.750.44">
    <property type="match status" value="1"/>
</dbReference>
<name>A0A345XZI0_9ACTN</name>
<gene>
    <name evidence="3" type="ORF">DVA86_03065</name>
</gene>
<feature type="compositionally biased region" description="Basic and acidic residues" evidence="1">
    <location>
        <begin position="23"/>
        <end position="35"/>
    </location>
</feature>
<evidence type="ECO:0000256" key="1">
    <source>
        <dbReference type="SAM" id="MobiDB-lite"/>
    </source>
</evidence>
<keyword evidence="4" id="KW-1185">Reference proteome</keyword>
<dbReference type="CDD" id="cd07563">
    <property type="entry name" value="Peptidase_S41_IRBP"/>
    <property type="match status" value="1"/>
</dbReference>
<dbReference type="SMART" id="SM00245">
    <property type="entry name" value="TSPc"/>
    <property type="match status" value="1"/>
</dbReference>
<proteinExistence type="predicted"/>
<dbReference type="InterPro" id="IPR029045">
    <property type="entry name" value="ClpP/crotonase-like_dom_sf"/>
</dbReference>
<dbReference type="AlphaFoldDB" id="A0A345XZI0"/>
<sequence length="474" mass="51463">MAAGSGELPAERPESRTPPGAKVDADADADSRPEPGPEPEGVWRTDGYGSLLAIKDGVLRKYQTTSVSCLKGETAKRSGQDAGSTTYTAPDGRGMTVRARTATSHRARLHVDGSPGHQNMQRVRALPADCTREAPADPVATFDVFWQTFQENYPFFAAKGVDWQAARDRYRPAVDAGTTDDELFAVFRKMLEPLNDAHVSLTDGADRFFGETRPGTTMPSEALDTKVKKYVKERDLDGAELEEHANGRISYADLPGGQGYLRVSGFIGYSDGEHPDGRYAAEQAALDKALDDILTADRTARLRGLIVDLRVNGGGADALGLRLASRLTDRTHFAYGKRARNHPEDPERFTPEQPQYVKPARGVPRYAGPVAVLTGGSTVSAGESFTQALLDRPGRTVRIGEPTQGVFSDVLDRALPNGWEVGLPNEEFRTRDGRTFDGPGIPPDLAEPVFTEEEFEQRRDSAFDRAVSTLPGGS</sequence>
<accession>A0A345XZI0</accession>
<organism evidence="3 4">
    <name type="scientific">Streptomyces armeniacus</name>
    <dbReference type="NCBI Taxonomy" id="83291"/>
    <lineage>
        <taxon>Bacteria</taxon>
        <taxon>Bacillati</taxon>
        <taxon>Actinomycetota</taxon>
        <taxon>Actinomycetes</taxon>
        <taxon>Kitasatosporales</taxon>
        <taxon>Streptomycetaceae</taxon>
        <taxon>Streptomyces</taxon>
    </lineage>
</organism>
<reference evidence="3 4" key="1">
    <citation type="submission" date="2018-07" db="EMBL/GenBank/DDBJ databases">
        <title>Draft genome of the type strain Streptomyces armeniacus ATCC 15676.</title>
        <authorList>
            <person name="Labana P."/>
            <person name="Gosse J.T."/>
            <person name="Boddy C.N."/>
        </authorList>
    </citation>
    <scope>NUCLEOTIDE SEQUENCE [LARGE SCALE GENOMIC DNA]</scope>
    <source>
        <strain evidence="3 4">ATCC 15676</strain>
    </source>
</reference>
<evidence type="ECO:0000313" key="3">
    <source>
        <dbReference type="EMBL" id="AXK37046.1"/>
    </source>
</evidence>
<dbReference type="GO" id="GO:0006508">
    <property type="term" value="P:proteolysis"/>
    <property type="evidence" value="ECO:0007669"/>
    <property type="project" value="UniProtKB-KW"/>
</dbReference>
<dbReference type="InterPro" id="IPR005151">
    <property type="entry name" value="Tail-specific_protease"/>
</dbReference>
<feature type="domain" description="Tail specific protease" evidence="2">
    <location>
        <begin position="231"/>
        <end position="448"/>
    </location>
</feature>
<keyword evidence="3" id="KW-0378">Hydrolase</keyword>
<evidence type="ECO:0000259" key="2">
    <source>
        <dbReference type="SMART" id="SM00245"/>
    </source>
</evidence>
<feature type="region of interest" description="Disordered" evidence="1">
    <location>
        <begin position="72"/>
        <end position="93"/>
    </location>
</feature>
<dbReference type="Gene3D" id="3.90.226.10">
    <property type="entry name" value="2-enoyl-CoA Hydratase, Chain A, domain 1"/>
    <property type="match status" value="1"/>
</dbReference>
<dbReference type="Proteomes" id="UP000254425">
    <property type="component" value="Chromosome"/>
</dbReference>
<protein>
    <submittedName>
        <fullName evidence="3">Protease</fullName>
    </submittedName>
</protein>
<evidence type="ECO:0000313" key="4">
    <source>
        <dbReference type="Proteomes" id="UP000254425"/>
    </source>
</evidence>
<dbReference type="InterPro" id="IPR028204">
    <property type="entry name" value="Tricorn_C1"/>
</dbReference>
<dbReference type="PANTHER" id="PTHR11261:SF3">
    <property type="entry name" value="RETINOL-BINDING PROTEIN 3"/>
    <property type="match status" value="1"/>
</dbReference>
<feature type="region of interest" description="Disordered" evidence="1">
    <location>
        <begin position="1"/>
        <end position="45"/>
    </location>
</feature>
<dbReference type="GO" id="GO:0008236">
    <property type="term" value="F:serine-type peptidase activity"/>
    <property type="evidence" value="ECO:0007669"/>
    <property type="project" value="InterPro"/>
</dbReference>
<dbReference type="Pfam" id="PF03572">
    <property type="entry name" value="Peptidase_S41"/>
    <property type="match status" value="1"/>
</dbReference>
<dbReference type="KEGG" id="sarm:DVA86_03065"/>
<dbReference type="PANTHER" id="PTHR11261">
    <property type="entry name" value="INTERPHOTORECEPTOR RETINOID-BINDING PROTEIN"/>
    <property type="match status" value="1"/>
</dbReference>
<dbReference type="EMBL" id="CP031320">
    <property type="protein sequence ID" value="AXK37046.1"/>
    <property type="molecule type" value="Genomic_DNA"/>
</dbReference>
<dbReference type="Pfam" id="PF14684">
    <property type="entry name" value="Tricorn_C1"/>
    <property type="match status" value="1"/>
</dbReference>
<feature type="region of interest" description="Disordered" evidence="1">
    <location>
        <begin position="452"/>
        <end position="474"/>
    </location>
</feature>
<dbReference type="SUPFAM" id="SSF52096">
    <property type="entry name" value="ClpP/crotonase"/>
    <property type="match status" value="1"/>
</dbReference>
<keyword evidence="3" id="KW-0645">Protease</keyword>